<gene>
    <name evidence="1" type="ORF">NBR_LOCUS7679</name>
</gene>
<organism evidence="3">
    <name type="scientific">Nippostrongylus brasiliensis</name>
    <name type="common">Rat hookworm</name>
    <dbReference type="NCBI Taxonomy" id="27835"/>
    <lineage>
        <taxon>Eukaryota</taxon>
        <taxon>Metazoa</taxon>
        <taxon>Ecdysozoa</taxon>
        <taxon>Nematoda</taxon>
        <taxon>Chromadorea</taxon>
        <taxon>Rhabditida</taxon>
        <taxon>Rhabditina</taxon>
        <taxon>Rhabditomorpha</taxon>
        <taxon>Strongyloidea</taxon>
        <taxon>Heligmosomidae</taxon>
        <taxon>Nippostrongylus</taxon>
    </lineage>
</organism>
<dbReference type="WBParaSite" id="NBR_0000767801-mRNA-1">
    <property type="protein sequence ID" value="NBR_0000767801-mRNA-1"/>
    <property type="gene ID" value="NBR_0000767801"/>
</dbReference>
<dbReference type="EMBL" id="UYSL01019914">
    <property type="protein sequence ID" value="VDL71268.1"/>
    <property type="molecule type" value="Genomic_DNA"/>
</dbReference>
<protein>
    <submittedName>
        <fullName evidence="3">Ovule protein</fullName>
    </submittedName>
</protein>
<keyword evidence="2" id="KW-1185">Reference proteome</keyword>
<accession>A0A0N4XXG4</accession>
<evidence type="ECO:0000313" key="3">
    <source>
        <dbReference type="WBParaSite" id="NBR_0000767801-mRNA-1"/>
    </source>
</evidence>
<reference evidence="1 2" key="2">
    <citation type="submission" date="2018-11" db="EMBL/GenBank/DDBJ databases">
        <authorList>
            <consortium name="Pathogen Informatics"/>
        </authorList>
    </citation>
    <scope>NUCLEOTIDE SEQUENCE [LARGE SCALE GENOMIC DNA]</scope>
</reference>
<sequence>MYSKFSSHHLYQVSITHFMEIMNECSALTTVLDQSIEDLPTTVAVVSLERGGCRCPAVPAVVVIVVV</sequence>
<name>A0A0N4XXG4_NIPBR</name>
<evidence type="ECO:0000313" key="1">
    <source>
        <dbReference type="EMBL" id="VDL71268.1"/>
    </source>
</evidence>
<proteinExistence type="predicted"/>
<dbReference type="Proteomes" id="UP000271162">
    <property type="component" value="Unassembled WGS sequence"/>
</dbReference>
<reference evidence="3" key="1">
    <citation type="submission" date="2017-02" db="UniProtKB">
        <authorList>
            <consortium name="WormBaseParasite"/>
        </authorList>
    </citation>
    <scope>IDENTIFICATION</scope>
</reference>
<dbReference type="AlphaFoldDB" id="A0A0N4XXG4"/>
<evidence type="ECO:0000313" key="2">
    <source>
        <dbReference type="Proteomes" id="UP000271162"/>
    </source>
</evidence>